<dbReference type="EMBL" id="JAIWYP010000008">
    <property type="protein sequence ID" value="KAH3788178.1"/>
    <property type="molecule type" value="Genomic_DNA"/>
</dbReference>
<organism evidence="1 2">
    <name type="scientific">Dreissena polymorpha</name>
    <name type="common">Zebra mussel</name>
    <name type="synonym">Mytilus polymorpha</name>
    <dbReference type="NCBI Taxonomy" id="45954"/>
    <lineage>
        <taxon>Eukaryota</taxon>
        <taxon>Metazoa</taxon>
        <taxon>Spiralia</taxon>
        <taxon>Lophotrochozoa</taxon>
        <taxon>Mollusca</taxon>
        <taxon>Bivalvia</taxon>
        <taxon>Autobranchia</taxon>
        <taxon>Heteroconchia</taxon>
        <taxon>Euheterodonta</taxon>
        <taxon>Imparidentia</taxon>
        <taxon>Neoheterodontei</taxon>
        <taxon>Myida</taxon>
        <taxon>Dreissenoidea</taxon>
        <taxon>Dreissenidae</taxon>
        <taxon>Dreissena</taxon>
    </lineage>
</organism>
<dbReference type="Proteomes" id="UP000828390">
    <property type="component" value="Unassembled WGS sequence"/>
</dbReference>
<comment type="caution">
    <text evidence="1">The sequence shown here is derived from an EMBL/GenBank/DDBJ whole genome shotgun (WGS) entry which is preliminary data.</text>
</comment>
<evidence type="ECO:0000313" key="1">
    <source>
        <dbReference type="EMBL" id="KAH3788178.1"/>
    </source>
</evidence>
<protein>
    <submittedName>
        <fullName evidence="1">Uncharacterized protein</fullName>
    </submittedName>
</protein>
<evidence type="ECO:0000313" key="2">
    <source>
        <dbReference type="Proteomes" id="UP000828390"/>
    </source>
</evidence>
<gene>
    <name evidence="1" type="ORF">DPMN_166311</name>
</gene>
<keyword evidence="2" id="KW-1185">Reference proteome</keyword>
<reference evidence="1" key="1">
    <citation type="journal article" date="2019" name="bioRxiv">
        <title>The Genome of the Zebra Mussel, Dreissena polymorpha: A Resource for Invasive Species Research.</title>
        <authorList>
            <person name="McCartney M.A."/>
            <person name="Auch B."/>
            <person name="Kono T."/>
            <person name="Mallez S."/>
            <person name="Zhang Y."/>
            <person name="Obille A."/>
            <person name="Becker A."/>
            <person name="Abrahante J.E."/>
            <person name="Garbe J."/>
            <person name="Badalamenti J.P."/>
            <person name="Herman A."/>
            <person name="Mangelson H."/>
            <person name="Liachko I."/>
            <person name="Sullivan S."/>
            <person name="Sone E.D."/>
            <person name="Koren S."/>
            <person name="Silverstein K.A.T."/>
            <person name="Beckman K.B."/>
            <person name="Gohl D.M."/>
        </authorList>
    </citation>
    <scope>NUCLEOTIDE SEQUENCE</scope>
    <source>
        <strain evidence="1">Duluth1</strain>
        <tissue evidence="1">Whole animal</tissue>
    </source>
</reference>
<sequence>MFDISETVSSLSTSLASVEFDMSNASTEAFSATSSVFDFSFASPALTSPIVPPLSPREIVSAS</sequence>
<dbReference type="AlphaFoldDB" id="A0A9D4IXS3"/>
<accession>A0A9D4IXS3</accession>
<proteinExistence type="predicted"/>
<reference evidence="1" key="2">
    <citation type="submission" date="2020-11" db="EMBL/GenBank/DDBJ databases">
        <authorList>
            <person name="McCartney M.A."/>
            <person name="Auch B."/>
            <person name="Kono T."/>
            <person name="Mallez S."/>
            <person name="Becker A."/>
            <person name="Gohl D.M."/>
            <person name="Silverstein K.A.T."/>
            <person name="Koren S."/>
            <person name="Bechman K.B."/>
            <person name="Herman A."/>
            <person name="Abrahante J.E."/>
            <person name="Garbe J."/>
        </authorList>
    </citation>
    <scope>NUCLEOTIDE SEQUENCE</scope>
    <source>
        <strain evidence="1">Duluth1</strain>
        <tissue evidence="1">Whole animal</tissue>
    </source>
</reference>
<name>A0A9D4IXS3_DREPO</name>